<dbReference type="Proteomes" id="UP000221580">
    <property type="component" value="Unassembled WGS sequence"/>
</dbReference>
<proteinExistence type="predicted"/>
<comment type="caution">
    <text evidence="2">The sequence shown here is derived from an EMBL/GenBank/DDBJ whole genome shotgun (WGS) entry which is preliminary data.</text>
</comment>
<feature type="transmembrane region" description="Helical" evidence="1">
    <location>
        <begin position="20"/>
        <end position="45"/>
    </location>
</feature>
<gene>
    <name evidence="2" type="ORF">DM05_4949</name>
</gene>
<protein>
    <submittedName>
        <fullName evidence="2">Uncharacterized protein</fullName>
    </submittedName>
</protein>
<dbReference type="EMBL" id="PDJN01000003">
    <property type="protein sequence ID" value="PFG60243.1"/>
    <property type="molecule type" value="Genomic_DNA"/>
</dbReference>
<name>A0A7Z1GLW1_9PSED</name>
<keyword evidence="1" id="KW-0812">Transmembrane</keyword>
<dbReference type="AlphaFoldDB" id="A0A7Z1GLW1"/>
<reference evidence="2 3" key="2">
    <citation type="submission" date="2017-10" db="EMBL/GenBank/DDBJ databases">
        <title>Bacterial endophytes that colonize and modify switchgrass growth.</title>
        <authorList>
            <person name="Debolt S."/>
        </authorList>
    </citation>
    <scope>NUCLEOTIDE SEQUENCE [LARGE SCALE GENOMIC DNA]</scope>
    <source>
        <strain evidence="2 3">A2-S9</strain>
    </source>
</reference>
<evidence type="ECO:0000313" key="2">
    <source>
        <dbReference type="EMBL" id="PFG60243.1"/>
    </source>
</evidence>
<accession>A0A7Z1GLW1</accession>
<keyword evidence="1" id="KW-0472">Membrane</keyword>
<organism evidence="2 3">
    <name type="scientific">Pseudomonas poae</name>
    <dbReference type="NCBI Taxonomy" id="200451"/>
    <lineage>
        <taxon>Bacteria</taxon>
        <taxon>Pseudomonadati</taxon>
        <taxon>Pseudomonadota</taxon>
        <taxon>Gammaproteobacteria</taxon>
        <taxon>Pseudomonadales</taxon>
        <taxon>Pseudomonadaceae</taxon>
        <taxon>Pseudomonas</taxon>
    </lineage>
</organism>
<sequence length="46" mass="4986">MHDDNDHFYQSNRIDTLVTLAVSGLTLLALALAGYYAPSLLAVALH</sequence>
<evidence type="ECO:0000313" key="3">
    <source>
        <dbReference type="Proteomes" id="UP000221580"/>
    </source>
</evidence>
<reference evidence="2 3" key="1">
    <citation type="submission" date="2017-09" db="EMBL/GenBank/DDBJ databases">
        <authorList>
            <person name="DeBolt S."/>
            <person name="Huntemann M."/>
            <person name="Clum A."/>
            <person name="Pillay M."/>
            <person name="Palaniappan K."/>
            <person name="Varghese N."/>
            <person name="Mikhailova N."/>
            <person name="Stamatis D."/>
            <person name="Reddy T."/>
            <person name="Daum C."/>
            <person name="Shapiro N."/>
            <person name="Ivanova N."/>
            <person name="Kyrpides N."/>
            <person name="Woyke T."/>
        </authorList>
    </citation>
    <scope>NUCLEOTIDE SEQUENCE [LARGE SCALE GENOMIC DNA]</scope>
    <source>
        <strain evidence="2 3">A2-S9</strain>
    </source>
</reference>
<keyword evidence="1" id="KW-1133">Transmembrane helix</keyword>
<evidence type="ECO:0000256" key="1">
    <source>
        <dbReference type="SAM" id="Phobius"/>
    </source>
</evidence>
<dbReference type="RefSeq" id="WP_193603407.1">
    <property type="nucleotide sequence ID" value="NZ_PDJN01000003.1"/>
</dbReference>